<dbReference type="AlphaFoldDB" id="A0A9D4D8H4"/>
<sequence length="69" mass="7457">MSFIHFPEEVLVESDVAVKTKVTTVGKLVPSSNGKTAEPLPSTSAEDATTVLVGWHKSWEDPHDHTLDG</sequence>
<organism evidence="1 2">
    <name type="scientific">Dreissena polymorpha</name>
    <name type="common">Zebra mussel</name>
    <name type="synonym">Mytilus polymorpha</name>
    <dbReference type="NCBI Taxonomy" id="45954"/>
    <lineage>
        <taxon>Eukaryota</taxon>
        <taxon>Metazoa</taxon>
        <taxon>Spiralia</taxon>
        <taxon>Lophotrochozoa</taxon>
        <taxon>Mollusca</taxon>
        <taxon>Bivalvia</taxon>
        <taxon>Autobranchia</taxon>
        <taxon>Heteroconchia</taxon>
        <taxon>Euheterodonta</taxon>
        <taxon>Imparidentia</taxon>
        <taxon>Neoheterodontei</taxon>
        <taxon>Myida</taxon>
        <taxon>Dreissenoidea</taxon>
        <taxon>Dreissenidae</taxon>
        <taxon>Dreissena</taxon>
    </lineage>
</organism>
<gene>
    <name evidence="1" type="ORF">DPMN_045820</name>
</gene>
<evidence type="ECO:0000313" key="2">
    <source>
        <dbReference type="Proteomes" id="UP000828390"/>
    </source>
</evidence>
<reference evidence="1" key="1">
    <citation type="journal article" date="2019" name="bioRxiv">
        <title>The Genome of the Zebra Mussel, Dreissena polymorpha: A Resource for Invasive Species Research.</title>
        <authorList>
            <person name="McCartney M.A."/>
            <person name="Auch B."/>
            <person name="Kono T."/>
            <person name="Mallez S."/>
            <person name="Zhang Y."/>
            <person name="Obille A."/>
            <person name="Becker A."/>
            <person name="Abrahante J.E."/>
            <person name="Garbe J."/>
            <person name="Badalamenti J.P."/>
            <person name="Herman A."/>
            <person name="Mangelson H."/>
            <person name="Liachko I."/>
            <person name="Sullivan S."/>
            <person name="Sone E.D."/>
            <person name="Koren S."/>
            <person name="Silverstein K.A.T."/>
            <person name="Beckman K.B."/>
            <person name="Gohl D.M."/>
        </authorList>
    </citation>
    <scope>NUCLEOTIDE SEQUENCE</scope>
    <source>
        <strain evidence="1">Duluth1</strain>
        <tissue evidence="1">Whole animal</tissue>
    </source>
</reference>
<protein>
    <submittedName>
        <fullName evidence="1">Uncharacterized protein</fullName>
    </submittedName>
</protein>
<proteinExistence type="predicted"/>
<reference evidence="1" key="2">
    <citation type="submission" date="2020-11" db="EMBL/GenBank/DDBJ databases">
        <authorList>
            <person name="McCartney M.A."/>
            <person name="Auch B."/>
            <person name="Kono T."/>
            <person name="Mallez S."/>
            <person name="Becker A."/>
            <person name="Gohl D.M."/>
            <person name="Silverstein K.A.T."/>
            <person name="Koren S."/>
            <person name="Bechman K.B."/>
            <person name="Herman A."/>
            <person name="Abrahante J.E."/>
            <person name="Garbe J."/>
        </authorList>
    </citation>
    <scope>NUCLEOTIDE SEQUENCE</scope>
    <source>
        <strain evidence="1">Duluth1</strain>
        <tissue evidence="1">Whole animal</tissue>
    </source>
</reference>
<keyword evidence="2" id="KW-1185">Reference proteome</keyword>
<accession>A0A9D4D8H4</accession>
<name>A0A9D4D8H4_DREPO</name>
<evidence type="ECO:0000313" key="1">
    <source>
        <dbReference type="EMBL" id="KAH3739173.1"/>
    </source>
</evidence>
<comment type="caution">
    <text evidence="1">The sequence shown here is derived from an EMBL/GenBank/DDBJ whole genome shotgun (WGS) entry which is preliminary data.</text>
</comment>
<dbReference type="EMBL" id="JAIWYP010000011">
    <property type="protein sequence ID" value="KAH3739173.1"/>
    <property type="molecule type" value="Genomic_DNA"/>
</dbReference>
<dbReference type="Proteomes" id="UP000828390">
    <property type="component" value="Unassembled WGS sequence"/>
</dbReference>